<proteinExistence type="predicted"/>
<dbReference type="EMBL" id="CP015055">
    <property type="protein sequence ID" value="QGN14575.1"/>
    <property type="molecule type" value="Genomic_DNA"/>
</dbReference>
<accession>A0ABX6ESW2</accession>
<keyword evidence="2" id="KW-1185">Reference proteome</keyword>
<organism evidence="1 2">
    <name type="scientific">Kluyveromyces marxianus</name>
    <name type="common">Yeast</name>
    <name type="synonym">Candida kefyr</name>
    <dbReference type="NCBI Taxonomy" id="4911"/>
    <lineage>
        <taxon>Eukaryota</taxon>
        <taxon>Fungi</taxon>
        <taxon>Dikarya</taxon>
        <taxon>Ascomycota</taxon>
        <taxon>Saccharomycotina</taxon>
        <taxon>Saccharomycetes</taxon>
        <taxon>Saccharomycetales</taxon>
        <taxon>Saccharomycetaceae</taxon>
        <taxon>Kluyveromyces</taxon>
    </lineage>
</organism>
<sequence>MSTFAEDRFNEQFEQGMIDQFECIRDSELAQGYQYLEDSYYKMCDTCKKQLDAVVEEHPYISDHVRRYSIMLKKRYDHYMGTTAGTAGTA</sequence>
<evidence type="ECO:0000313" key="2">
    <source>
        <dbReference type="Proteomes" id="UP000422736"/>
    </source>
</evidence>
<evidence type="ECO:0000313" key="1">
    <source>
        <dbReference type="EMBL" id="QGN14575.1"/>
    </source>
</evidence>
<gene>
    <name evidence="1" type="ORF">FIM1_1237</name>
</gene>
<reference evidence="1 2" key="2">
    <citation type="submission" date="2019-11" db="EMBL/GenBank/DDBJ databases">
        <authorList>
            <person name="Lu H."/>
        </authorList>
    </citation>
    <scope>NUCLEOTIDE SEQUENCE [LARGE SCALE GENOMIC DNA]</scope>
    <source>
        <strain evidence="1 2">FIM1</strain>
    </source>
</reference>
<name>A0ABX6ESW2_KLUMA</name>
<reference evidence="1 2" key="1">
    <citation type="submission" date="2016-03" db="EMBL/GenBank/DDBJ databases">
        <title>How can Kluyveromyces marxianus grow so fast - potential evolutionary course in Saccharomyces Complex revealed by comparative genomics.</title>
        <authorList>
            <person name="Mo W."/>
            <person name="Lu W."/>
            <person name="Yang X."/>
            <person name="Qi J."/>
            <person name="Lv H."/>
        </authorList>
    </citation>
    <scope>NUCLEOTIDE SEQUENCE [LARGE SCALE GENOMIC DNA]</scope>
    <source>
        <strain evidence="1 2">FIM1</strain>
    </source>
</reference>
<protein>
    <submittedName>
        <fullName evidence="1">Uncharacterized protein</fullName>
    </submittedName>
</protein>
<dbReference type="Proteomes" id="UP000422736">
    <property type="component" value="Chromosome 2"/>
</dbReference>